<dbReference type="Pfam" id="PF13205">
    <property type="entry name" value="Big_5"/>
    <property type="match status" value="1"/>
</dbReference>
<proteinExistence type="predicted"/>
<accession>F2F3W2</accession>
<dbReference type="Gene3D" id="2.60.40.1220">
    <property type="match status" value="1"/>
</dbReference>
<protein>
    <submittedName>
        <fullName evidence="3">Chromosome segregation ATPase</fullName>
    </submittedName>
</protein>
<dbReference type="Proteomes" id="UP000006691">
    <property type="component" value="Chromosome"/>
</dbReference>
<dbReference type="InterPro" id="IPR014755">
    <property type="entry name" value="Cu-Rt/internalin_Ig-like"/>
</dbReference>
<dbReference type="PATRIC" id="fig|1002809.3.peg.3377"/>
<name>F2F3W2_SOLSS</name>
<evidence type="ECO:0000313" key="4">
    <source>
        <dbReference type="Proteomes" id="UP000006691"/>
    </source>
</evidence>
<keyword evidence="1" id="KW-0732">Signal</keyword>
<keyword evidence="4" id="KW-1185">Reference proteome</keyword>
<dbReference type="KEGG" id="siv:SSIL_3337"/>
<dbReference type="RefSeq" id="WP_014824702.1">
    <property type="nucleotide sequence ID" value="NC_018065.1"/>
</dbReference>
<evidence type="ECO:0000256" key="1">
    <source>
        <dbReference type="ARBA" id="ARBA00022729"/>
    </source>
</evidence>
<organism evidence="3 4">
    <name type="scientific">Solibacillus silvestris (strain StLB046)</name>
    <name type="common">Bacillus silvestris</name>
    <dbReference type="NCBI Taxonomy" id="1002809"/>
    <lineage>
        <taxon>Bacteria</taxon>
        <taxon>Bacillati</taxon>
        <taxon>Bacillota</taxon>
        <taxon>Bacilli</taxon>
        <taxon>Bacillales</taxon>
        <taxon>Caryophanaceae</taxon>
        <taxon>Solibacillus</taxon>
    </lineage>
</organism>
<reference evidence="4" key="1">
    <citation type="submission" date="2011-04" db="EMBL/GenBank/DDBJ databases">
        <title>Genome sequence of Solibacillus silvestris StLB046.</title>
        <authorList>
            <person name="Morohoshi T."/>
            <person name="Someya N."/>
            <person name="Ikeda T."/>
        </authorList>
    </citation>
    <scope>NUCLEOTIDE SEQUENCE [LARGE SCALE GENOMIC DNA]</scope>
    <source>
        <strain evidence="4">StLB046</strain>
    </source>
</reference>
<dbReference type="STRING" id="1002809.SSIL_3337"/>
<gene>
    <name evidence="3" type="ordered locus">SSIL_3337</name>
</gene>
<dbReference type="eggNOG" id="ENOG50346WX">
    <property type="taxonomic scope" value="Bacteria"/>
</dbReference>
<sequence>MKKSFFTIITLTLLFAMLMPFFSSVNVEARTFPQTSTTDPIKPWTITFNEAVLNDQENLKRIYVQTVDNKKIEISIKLSADLKKVIVLPENQYIFSGTYTLVIPKGFKSSQGQETTEDTSKTFKIEGRYIEDVTATVNPLLTNIIVNGTDDIANVEVSINNANAVKLIPNGTHFSKGFQGLLKGDRLIIRVYDKDNNSLETQAYNVN</sequence>
<feature type="domain" description="SbsA Ig-like" evidence="2">
    <location>
        <begin position="31"/>
        <end position="123"/>
    </location>
</feature>
<reference evidence="3 4" key="2">
    <citation type="journal article" date="2012" name="J. Biosci. Bioeng.">
        <title>Complete genome sequence and characterization of the N-acylhomoserine lactone-degrading gene of the potato leaf-associated Solibacillus silvestris.</title>
        <authorList>
            <person name="Morohoshi T."/>
            <person name="Tominaga Y."/>
            <person name="Someya N."/>
            <person name="Ikeda T."/>
        </authorList>
    </citation>
    <scope>NUCLEOTIDE SEQUENCE [LARGE SCALE GENOMIC DNA]</scope>
    <source>
        <strain evidence="3 4">StLB046</strain>
    </source>
</reference>
<dbReference type="HOGENOM" id="CLU_1325623_0_0_9"/>
<dbReference type="InterPro" id="IPR032812">
    <property type="entry name" value="SbsA_Ig"/>
</dbReference>
<evidence type="ECO:0000313" key="3">
    <source>
        <dbReference type="EMBL" id="BAK17760.1"/>
    </source>
</evidence>
<dbReference type="EMBL" id="AP012157">
    <property type="protein sequence ID" value="BAK17760.1"/>
    <property type="molecule type" value="Genomic_DNA"/>
</dbReference>
<dbReference type="AlphaFoldDB" id="F2F3W2"/>
<evidence type="ECO:0000259" key="2">
    <source>
        <dbReference type="Pfam" id="PF13205"/>
    </source>
</evidence>